<evidence type="ECO:0000256" key="2">
    <source>
        <dbReference type="SAM" id="SignalP"/>
    </source>
</evidence>
<keyword evidence="2" id="KW-0732">Signal</keyword>
<dbReference type="InterPro" id="IPR001322">
    <property type="entry name" value="Lamin_tail_dom"/>
</dbReference>
<evidence type="ECO:0000313" key="4">
    <source>
        <dbReference type="EMBL" id="MDC8014282.1"/>
    </source>
</evidence>
<feature type="domain" description="LTD" evidence="3">
    <location>
        <begin position="5"/>
        <end position="133"/>
    </location>
</feature>
<evidence type="ECO:0000259" key="3">
    <source>
        <dbReference type="PROSITE" id="PS51841"/>
    </source>
</evidence>
<dbReference type="PROSITE" id="PS51841">
    <property type="entry name" value="LTD"/>
    <property type="match status" value="2"/>
</dbReference>
<feature type="region of interest" description="Disordered" evidence="1">
    <location>
        <begin position="171"/>
        <end position="198"/>
    </location>
</feature>
<comment type="caution">
    <text evidence="4">The sequence shown here is derived from an EMBL/GenBank/DDBJ whole genome shotgun (WGS) entry which is preliminary data.</text>
</comment>
<dbReference type="InterPro" id="IPR022060">
    <property type="entry name" value="DUF3616"/>
</dbReference>
<dbReference type="Pfam" id="PF12275">
    <property type="entry name" value="DUF3616"/>
    <property type="match status" value="2"/>
</dbReference>
<feature type="compositionally biased region" description="Polar residues" evidence="1">
    <location>
        <begin position="173"/>
        <end position="190"/>
    </location>
</feature>
<feature type="domain" description="LTD" evidence="3">
    <location>
        <begin position="183"/>
        <end position="314"/>
    </location>
</feature>
<dbReference type="EMBL" id="JAOVZO020000018">
    <property type="protein sequence ID" value="MDC8014282.1"/>
    <property type="molecule type" value="Genomic_DNA"/>
</dbReference>
<evidence type="ECO:0000256" key="1">
    <source>
        <dbReference type="SAM" id="MobiDB-lite"/>
    </source>
</evidence>
<protein>
    <submittedName>
        <fullName evidence="4">DUF3616 domain-containing protein</fullName>
    </submittedName>
</protein>
<name>A0A9X3YMB7_9GAMM</name>
<dbReference type="InterPro" id="IPR036415">
    <property type="entry name" value="Lamin_tail_dom_sf"/>
</dbReference>
<dbReference type="RefSeq" id="WP_263541919.1">
    <property type="nucleotide sequence ID" value="NZ_JAOVZO020000018.1"/>
</dbReference>
<reference evidence="4" key="1">
    <citation type="submission" date="2023-02" db="EMBL/GenBank/DDBJ databases">
        <title>Tahibacter soli sp. nov. isolated from soil.</title>
        <authorList>
            <person name="Baek J.H."/>
            <person name="Lee J.K."/>
            <person name="Choi D.G."/>
            <person name="Jeon C.O."/>
        </authorList>
    </citation>
    <scope>NUCLEOTIDE SEQUENCE</scope>
    <source>
        <strain evidence="4">BL</strain>
    </source>
</reference>
<dbReference type="Proteomes" id="UP001139971">
    <property type="component" value="Unassembled WGS sequence"/>
</dbReference>
<evidence type="ECO:0000313" key="5">
    <source>
        <dbReference type="Proteomes" id="UP001139971"/>
    </source>
</evidence>
<keyword evidence="5" id="KW-1185">Reference proteome</keyword>
<proteinExistence type="predicted"/>
<dbReference type="AlphaFoldDB" id="A0A9X3YMB7"/>
<sequence length="862" mass="88833">MNVFFRYAAALALAGVAPLAAAQVRITEFMYDGTNKEFVEITNVGAAAVDLTGWSYDDDSNVAGSVPIGALDRLAPGESAIITENTAAAFRDAWGLCAAAKVVGGSTHNLGRADTINIYDASGTRVDTLRYGDQTFPGTIRTQNASGWVSAAGLGNDQIAQWTLSSVGDAENSRLSSGNEIGSPGLSTRAATPYNPCQPLGPRMRITEYMYDSTSNGEFVEFTNVGDAPADMTGWSFDDDSNAPGTVSLGAFGTVQPGESVLFTDQAATAFRTAWGLCAGVKVIGGNTVGLGRNDVINLYDAANAQVDKLAYGDQNFPGTIRTTGAAGWVSAAGLGANLPSAWTLATVGDAEGSYAATGGAIGSPGKSTRALFDFDACVGIGGSPEVTVDVAATTRRLDLPVNGAGSVAASYIDATDPAATDGIVFHFADTDGDVSALAVIATSSNPAVVADGGLTWTGSGADRTLRIIGTGTAGYATIVVRATDADSKSGTYTINYAVSLAASPGDYNYTGASDASTAVAVGSHMLVADDENQNLRLFSRTRSGLAENGFDFTGSLALPDIDGGQPREVDIEGAASDGETIWWTGSHSNKKDNGAARPNRQRVFATTVNDTGEATQLAYAGRYDYLRADLVNWDTNNGHGLGANALGLAESAATGIWPERDDGFNIEGLAIAPDLDGLYVAFRAPLLPTSARTKALVIHATNLRAVVLDAPAGGSQPAGSVTFAAPIELDLGGRGIREISRMSDGRYLIVAGPTTTANGTPPSDFRLYVWSGNAADVAPLPLNADLAAVAAAGSVETLVGIANAGTNLLTFLSDSGDTVWYDDGVIAKDLPEPRFRKFVGVNVTVDVPPANDVIFRNGFDG</sequence>
<accession>A0A9X3YMB7</accession>
<gene>
    <name evidence="4" type="ORF">OD750_017185</name>
</gene>
<dbReference type="Pfam" id="PF00932">
    <property type="entry name" value="LTD"/>
    <property type="match status" value="2"/>
</dbReference>
<feature type="signal peptide" evidence="2">
    <location>
        <begin position="1"/>
        <end position="22"/>
    </location>
</feature>
<organism evidence="4 5">
    <name type="scientific">Tahibacter soli</name>
    <dbReference type="NCBI Taxonomy" id="2983605"/>
    <lineage>
        <taxon>Bacteria</taxon>
        <taxon>Pseudomonadati</taxon>
        <taxon>Pseudomonadota</taxon>
        <taxon>Gammaproteobacteria</taxon>
        <taxon>Lysobacterales</taxon>
        <taxon>Rhodanobacteraceae</taxon>
        <taxon>Tahibacter</taxon>
    </lineage>
</organism>
<dbReference type="SUPFAM" id="SSF74853">
    <property type="entry name" value="Lamin A/C globular tail domain"/>
    <property type="match status" value="1"/>
</dbReference>
<feature type="chain" id="PRO_5040854125" evidence="2">
    <location>
        <begin position="23"/>
        <end position="862"/>
    </location>
</feature>